<dbReference type="InterPro" id="IPR016032">
    <property type="entry name" value="Sig_transdc_resp-reg_C-effctor"/>
</dbReference>
<evidence type="ECO:0000256" key="3">
    <source>
        <dbReference type="ARBA" id="ARBA00023163"/>
    </source>
</evidence>
<reference evidence="5 6" key="1">
    <citation type="submission" date="2024-06" db="EMBL/GenBank/DDBJ databases">
        <authorList>
            <person name="Kim D.-U."/>
        </authorList>
    </citation>
    <scope>NUCLEOTIDE SEQUENCE [LARGE SCALE GENOMIC DNA]</scope>
    <source>
        <strain evidence="5 6">KACC15460</strain>
    </source>
</reference>
<evidence type="ECO:0000259" key="4">
    <source>
        <dbReference type="PROSITE" id="PS50043"/>
    </source>
</evidence>
<dbReference type="SUPFAM" id="SSF75516">
    <property type="entry name" value="Pheromone-binding domain of LuxR-like quorum-sensing transcription factors"/>
    <property type="match status" value="1"/>
</dbReference>
<keyword evidence="6" id="KW-1185">Reference proteome</keyword>
<dbReference type="RefSeq" id="WP_354459114.1">
    <property type="nucleotide sequence ID" value="NZ_JBEWSZ010000001.1"/>
</dbReference>
<dbReference type="Gene3D" id="3.30.450.80">
    <property type="entry name" value="Transcription factor LuxR-like, autoinducer-binding domain"/>
    <property type="match status" value="1"/>
</dbReference>
<comment type="caution">
    <text evidence="5">The sequence shown here is derived from an EMBL/GenBank/DDBJ whole genome shotgun (WGS) entry which is preliminary data.</text>
</comment>
<protein>
    <submittedName>
        <fullName evidence="5">LuxR family transcriptional regulator</fullName>
    </submittedName>
</protein>
<dbReference type="PRINTS" id="PR00038">
    <property type="entry name" value="HTHLUXR"/>
</dbReference>
<name>A0ABV2DAK1_9HYPH</name>
<dbReference type="Pfam" id="PF00196">
    <property type="entry name" value="GerE"/>
    <property type="match status" value="1"/>
</dbReference>
<dbReference type="InterPro" id="IPR005143">
    <property type="entry name" value="TF_LuxR_autoind-bd_dom"/>
</dbReference>
<dbReference type="SMART" id="SM00421">
    <property type="entry name" value="HTH_LUXR"/>
    <property type="match status" value="1"/>
</dbReference>
<gene>
    <name evidence="5" type="ORF">ABVQ20_08765</name>
</gene>
<dbReference type="PANTHER" id="PTHR44688">
    <property type="entry name" value="DNA-BINDING TRANSCRIPTIONAL ACTIVATOR DEVR_DOSR"/>
    <property type="match status" value="1"/>
</dbReference>
<dbReference type="InterPro" id="IPR036693">
    <property type="entry name" value="TF_LuxR_autoind-bd_dom_sf"/>
</dbReference>
<keyword evidence="1" id="KW-0805">Transcription regulation</keyword>
<keyword evidence="3" id="KW-0804">Transcription</keyword>
<dbReference type="PANTHER" id="PTHR44688:SF16">
    <property type="entry name" value="DNA-BINDING TRANSCRIPTIONAL ACTIVATOR DEVR_DOSR"/>
    <property type="match status" value="1"/>
</dbReference>
<evidence type="ECO:0000256" key="2">
    <source>
        <dbReference type="ARBA" id="ARBA00023125"/>
    </source>
</evidence>
<proteinExistence type="predicted"/>
<evidence type="ECO:0000313" key="6">
    <source>
        <dbReference type="Proteomes" id="UP001548832"/>
    </source>
</evidence>
<dbReference type="InterPro" id="IPR036388">
    <property type="entry name" value="WH-like_DNA-bd_sf"/>
</dbReference>
<dbReference type="PROSITE" id="PS50043">
    <property type="entry name" value="HTH_LUXR_2"/>
    <property type="match status" value="1"/>
</dbReference>
<dbReference type="Pfam" id="PF03472">
    <property type="entry name" value="Autoind_bind"/>
    <property type="match status" value="1"/>
</dbReference>
<sequence>MRQAAGLRFLDFCAEEADAAKVIERFLEVINLFGFEVSAGGAWVGVGGTRVHRFYFNNWPSDWLELYLANGFFEIDPIIMETRRRMAPFLWSEIGDARSFTVEGRVVLEAAKAYGWSEVMGIPIHGPAGYQGLVSLASLNSVSMSKTERALLHTMALAVHDRAHASIGLDESTRPPIHLTPREAECMRWVIAGKTDAEIGIILGIATATAHYHVEQVKKKAGTRSRSEAVALLVLAGTV</sequence>
<accession>A0ABV2DAK1</accession>
<feature type="domain" description="HTH luxR-type" evidence="4">
    <location>
        <begin position="172"/>
        <end position="237"/>
    </location>
</feature>
<dbReference type="CDD" id="cd06170">
    <property type="entry name" value="LuxR_C_like"/>
    <property type="match status" value="1"/>
</dbReference>
<keyword evidence="2" id="KW-0238">DNA-binding</keyword>
<evidence type="ECO:0000313" key="5">
    <source>
        <dbReference type="EMBL" id="MET2827064.1"/>
    </source>
</evidence>
<dbReference type="EMBL" id="JBEWSZ010000001">
    <property type="protein sequence ID" value="MET2827064.1"/>
    <property type="molecule type" value="Genomic_DNA"/>
</dbReference>
<dbReference type="InterPro" id="IPR000792">
    <property type="entry name" value="Tscrpt_reg_LuxR_C"/>
</dbReference>
<dbReference type="Gene3D" id="1.10.10.10">
    <property type="entry name" value="Winged helix-like DNA-binding domain superfamily/Winged helix DNA-binding domain"/>
    <property type="match status" value="1"/>
</dbReference>
<dbReference type="SUPFAM" id="SSF46894">
    <property type="entry name" value="C-terminal effector domain of the bipartite response regulators"/>
    <property type="match status" value="1"/>
</dbReference>
<evidence type="ECO:0000256" key="1">
    <source>
        <dbReference type="ARBA" id="ARBA00023015"/>
    </source>
</evidence>
<organism evidence="5 6">
    <name type="scientific">Mesorhizobium shangrilense</name>
    <dbReference type="NCBI Taxonomy" id="460060"/>
    <lineage>
        <taxon>Bacteria</taxon>
        <taxon>Pseudomonadati</taxon>
        <taxon>Pseudomonadota</taxon>
        <taxon>Alphaproteobacteria</taxon>
        <taxon>Hyphomicrobiales</taxon>
        <taxon>Phyllobacteriaceae</taxon>
        <taxon>Mesorhizobium</taxon>
    </lineage>
</organism>
<dbReference type="Proteomes" id="UP001548832">
    <property type="component" value="Unassembled WGS sequence"/>
</dbReference>